<sequence length="1553" mass="178234">MHSGPHLDHEDLEQLDEFDLEEMDLKWQVVMISMRLKKFYKKTGRKLHFDAKEPVRFNKTKVECYNYHKIGNFSRECRSKGNTGYKSKDNGRRPGKQEEPKALVTLDGKGIDWTDHAEDEQENFALMAYNNSGSDTEVTSCSKECMESYAKLKKLYDEQREQLGDASIEIQAYTQALKKVEAQLVTHQKNQLWYEEKIRFMKIDLDDKTDVLTYHKKLLAEAVKEKEELKTKLENFQSSSKGLSKLLNSQMSKRDKSRLGFANVEGMHAVPPPMIGNYMPSGPDREIDDSITEMLGSPKWTQTKKLRSLEVTRQKSSSKDLRSMSLKVMMNCDSTFKEQDNPQRALKNKGIVDSGCSRHMTGNKAYLAEYQDYNGGPVAFRGSKGYITGKDVWTRKILVLFTDTECLVLSSDFKLPDENQVLLRIPRQNNMYSFNIENIVPSRGLACLIAKATIDESNKWHRRLGHVNFKNLNKLVKGNLVRGLPSKIFQNDHTVLLVKKESKPGILSKGIKKEYSNARTPQQNGVAKRKNVTLIEAAKTMQADLFLPTTFWAKAVVLIVISLIVPVRSENQANKTAGPKEANHSAGTQDNINTGNSEMEADSAQDYFVLTRATHVLTQLILLAQQSYCPSLLGRTILSDQPTLTKERRNNHKDFQHCLFACFLSRIEPKKISEALEDESWVDAMQEELLQFKIQKRIEALGSFLAFGVLYMGIHSYQNRCEEYFLYGIIDEEVACCYFITFLLEKWDYRRGIIDKTLFIKKDKNDIMLVQVYVDDIIFSSIKRSWCDEFKALMKSRFQMSFMGELTFFLGLQVKQKEDGIFISQDKYVVEILKKFDFTCVKTASTPIETQKPLTKDEEAQMYLKGKPKLGLWYPRVSSFDLEAYSDSDYAGANLDRKSITGEAEYVAAGNCCGQVTPKTSHLNDVKRIFRYIKGKPKMGLWYHRVSSVDLKAYSDSDYAGANLDRKSTIGGCQFLGRRLILWQCKKQTIVATSTIEAEYVAAANCCGQVLWIQNQMLDYRFNLMNTKIYIDNESTICIVKNLVFHSKTKQIEIRHHFIRDAYEKKLIQVLKIHTDDNVADLLTKAFDVSRLVLPGKVGAARQVDLQAEVERERQREEEASKATIAKTYDEVQAGIDADALFAAKLQQEEREEYTIEERAKFLAETIAAQRKFKVAQRSAKIRKIQGLYERQKRVIDDFKTMDSDDAVKDSKEAVGVYKQKMKATKKPKRQKIDVDLEEEEQLKAYLKIVPDEEGIIDYEVLEKRSDGSFRWIKTFSEMVTRFDRLDLVELYNLVMKRFETTTPEGVDLVLWGDLRTMFDANAEDELWQNQERWNLKSWDLYENCGVHTLILEDGTEIHMLAERKYPLTKETLERMLSLRLVAGTASEDAYTLLRFIQKQIDEYGSHDGEQTASGKDFSNPLIADSLLKTIWFSTQHASHISYSRANGYCCVASLLRCCNEKLKNFKISKSSSSTKKGLKNRRGGLLEFRSLYNLLLLVVVSTVSEDLVLLIKIVENRLISLDLSRLATTLNRLERSNQIGINSLDHRNDKDN</sequence>
<dbReference type="InterPro" id="IPR012337">
    <property type="entry name" value="RNaseH-like_sf"/>
</dbReference>
<organism evidence="5 6">
    <name type="scientific">Tanacetum coccineum</name>
    <dbReference type="NCBI Taxonomy" id="301880"/>
    <lineage>
        <taxon>Eukaryota</taxon>
        <taxon>Viridiplantae</taxon>
        <taxon>Streptophyta</taxon>
        <taxon>Embryophyta</taxon>
        <taxon>Tracheophyta</taxon>
        <taxon>Spermatophyta</taxon>
        <taxon>Magnoliopsida</taxon>
        <taxon>eudicotyledons</taxon>
        <taxon>Gunneridae</taxon>
        <taxon>Pentapetalae</taxon>
        <taxon>asterids</taxon>
        <taxon>campanulids</taxon>
        <taxon>Asterales</taxon>
        <taxon>Asteraceae</taxon>
        <taxon>Asteroideae</taxon>
        <taxon>Anthemideae</taxon>
        <taxon>Anthemidinae</taxon>
        <taxon>Tanacetum</taxon>
    </lineage>
</organism>
<reference evidence="5" key="2">
    <citation type="submission" date="2022-01" db="EMBL/GenBank/DDBJ databases">
        <authorList>
            <person name="Yamashiro T."/>
            <person name="Shiraishi A."/>
            <person name="Satake H."/>
            <person name="Nakayama K."/>
        </authorList>
    </citation>
    <scope>NUCLEOTIDE SEQUENCE</scope>
</reference>
<feature type="domain" description="GAG-pre-integrase" evidence="4">
    <location>
        <begin position="430"/>
        <end position="487"/>
    </location>
</feature>
<dbReference type="InterPro" id="IPR025724">
    <property type="entry name" value="GAG-pre-integrase_dom"/>
</dbReference>
<evidence type="ECO:0000259" key="4">
    <source>
        <dbReference type="Pfam" id="PF13976"/>
    </source>
</evidence>
<feature type="domain" description="Reverse transcriptase Ty1/copia-type" evidence="3">
    <location>
        <begin position="726"/>
        <end position="849"/>
    </location>
</feature>
<comment type="caution">
    <text evidence="5">The sequence shown here is derived from an EMBL/GenBank/DDBJ whole genome shotgun (WGS) entry which is preliminary data.</text>
</comment>
<dbReference type="Pfam" id="PF07727">
    <property type="entry name" value="RVT_2"/>
    <property type="match status" value="1"/>
</dbReference>
<dbReference type="Proteomes" id="UP001151760">
    <property type="component" value="Unassembled WGS sequence"/>
</dbReference>
<proteinExistence type="predicted"/>
<evidence type="ECO:0000256" key="2">
    <source>
        <dbReference type="SAM" id="MobiDB-lite"/>
    </source>
</evidence>
<evidence type="ECO:0000313" key="6">
    <source>
        <dbReference type="Proteomes" id="UP001151760"/>
    </source>
</evidence>
<gene>
    <name evidence="5" type="ORF">Tco_0937627</name>
</gene>
<feature type="compositionally biased region" description="Polar residues" evidence="2">
    <location>
        <begin position="585"/>
        <end position="597"/>
    </location>
</feature>
<dbReference type="InterPro" id="IPR036397">
    <property type="entry name" value="RNaseH_sf"/>
</dbReference>
<dbReference type="EMBL" id="BQNB010015250">
    <property type="protein sequence ID" value="GJT37762.1"/>
    <property type="molecule type" value="Genomic_DNA"/>
</dbReference>
<accession>A0ABQ5DFV4</accession>
<keyword evidence="6" id="KW-1185">Reference proteome</keyword>
<dbReference type="PANTHER" id="PTHR11439:SF495">
    <property type="entry name" value="REVERSE TRANSCRIPTASE, RNA-DEPENDENT DNA POLYMERASE-RELATED"/>
    <property type="match status" value="1"/>
</dbReference>
<dbReference type="CDD" id="cd09272">
    <property type="entry name" value="RNase_HI_RT_Ty1"/>
    <property type="match status" value="1"/>
</dbReference>
<feature type="region of interest" description="Disordered" evidence="2">
    <location>
        <begin position="573"/>
        <end position="597"/>
    </location>
</feature>
<dbReference type="Gene3D" id="3.30.420.10">
    <property type="entry name" value="Ribonuclease H-like superfamily/Ribonuclease H"/>
    <property type="match status" value="1"/>
</dbReference>
<feature type="coiled-coil region" evidence="1">
    <location>
        <begin position="149"/>
        <end position="190"/>
    </location>
</feature>
<reference evidence="5" key="1">
    <citation type="journal article" date="2022" name="Int. J. Mol. Sci.">
        <title>Draft Genome of Tanacetum Coccineum: Genomic Comparison of Closely Related Tanacetum-Family Plants.</title>
        <authorList>
            <person name="Yamashiro T."/>
            <person name="Shiraishi A."/>
            <person name="Nakayama K."/>
            <person name="Satake H."/>
        </authorList>
    </citation>
    <scope>NUCLEOTIDE SEQUENCE</scope>
</reference>
<protein>
    <submittedName>
        <fullName evidence="5">Ribonuclease H-like domain-containing protein</fullName>
    </submittedName>
</protein>
<keyword evidence="1" id="KW-0175">Coiled coil</keyword>
<name>A0ABQ5DFV4_9ASTR</name>
<dbReference type="PANTHER" id="PTHR11439">
    <property type="entry name" value="GAG-POL-RELATED RETROTRANSPOSON"/>
    <property type="match status" value="1"/>
</dbReference>
<evidence type="ECO:0000259" key="3">
    <source>
        <dbReference type="Pfam" id="PF07727"/>
    </source>
</evidence>
<evidence type="ECO:0000256" key="1">
    <source>
        <dbReference type="SAM" id="Coils"/>
    </source>
</evidence>
<dbReference type="InterPro" id="IPR013103">
    <property type="entry name" value="RVT_2"/>
</dbReference>
<evidence type="ECO:0000313" key="5">
    <source>
        <dbReference type="EMBL" id="GJT37762.1"/>
    </source>
</evidence>
<dbReference type="SUPFAM" id="SSF53098">
    <property type="entry name" value="Ribonuclease H-like"/>
    <property type="match status" value="1"/>
</dbReference>
<dbReference type="Pfam" id="PF13976">
    <property type="entry name" value="gag_pre-integrs"/>
    <property type="match status" value="1"/>
</dbReference>